<dbReference type="SMART" id="SM00499">
    <property type="entry name" value="AAI"/>
    <property type="match status" value="1"/>
</dbReference>
<dbReference type="CDD" id="cd00010">
    <property type="entry name" value="AAI_LTSS"/>
    <property type="match status" value="1"/>
</dbReference>
<feature type="region of interest" description="Disordered" evidence="9">
    <location>
        <begin position="145"/>
        <end position="169"/>
    </location>
</feature>
<dbReference type="GO" id="GO:0005886">
    <property type="term" value="C:plasma membrane"/>
    <property type="evidence" value="ECO:0007669"/>
    <property type="project" value="UniProtKB-SubCell"/>
</dbReference>
<keyword evidence="3" id="KW-1003">Cell membrane</keyword>
<feature type="domain" description="Bifunctional inhibitor/plant lipid transfer protein/seed storage helical" evidence="12">
    <location>
        <begin position="44"/>
        <end position="124"/>
    </location>
</feature>
<reference evidence="13 14" key="1">
    <citation type="journal article" date="2019" name="Plant Biotechnol. J.">
        <title>The red bayberry genome and genetic basis of sex determination.</title>
        <authorList>
            <person name="Jia H.M."/>
            <person name="Jia H.J."/>
            <person name="Cai Q.L."/>
            <person name="Wang Y."/>
            <person name="Zhao H.B."/>
            <person name="Yang W.F."/>
            <person name="Wang G.Y."/>
            <person name="Li Y.H."/>
            <person name="Zhan D.L."/>
            <person name="Shen Y.T."/>
            <person name="Niu Q.F."/>
            <person name="Chang L."/>
            <person name="Qiu J."/>
            <person name="Zhao L."/>
            <person name="Xie H.B."/>
            <person name="Fu W.Y."/>
            <person name="Jin J."/>
            <person name="Li X.W."/>
            <person name="Jiao Y."/>
            <person name="Zhou C.C."/>
            <person name="Tu T."/>
            <person name="Chai C.Y."/>
            <person name="Gao J.L."/>
            <person name="Fan L.J."/>
            <person name="van de Weg E."/>
            <person name="Wang J.Y."/>
            <person name="Gao Z.S."/>
        </authorList>
    </citation>
    <scope>NUCLEOTIDE SEQUENCE [LARGE SCALE GENOMIC DNA]</scope>
    <source>
        <tissue evidence="13">Leaves</tissue>
    </source>
</reference>
<accession>A0A6A1WPR0</accession>
<keyword evidence="10" id="KW-0472">Membrane</keyword>
<dbReference type="AlphaFoldDB" id="A0A6A1WPR0"/>
<dbReference type="FunFam" id="1.10.110.10:FF:000001">
    <property type="entry name" value="Bifunctional inhibitor/lipid-transfer protein/seed storage 2S albumin superfamily protein"/>
    <property type="match status" value="1"/>
</dbReference>
<evidence type="ECO:0000256" key="11">
    <source>
        <dbReference type="SAM" id="SignalP"/>
    </source>
</evidence>
<keyword evidence="5 11" id="KW-0732">Signal</keyword>
<evidence type="ECO:0000256" key="3">
    <source>
        <dbReference type="ARBA" id="ARBA00022475"/>
    </source>
</evidence>
<sequence length="200" mass="19556">MAMSTATTRVAAMLAAAIFLISTSFYSASAQAEAPAPSSALAGCMDSLLNTSDCLSFVQAESTITKPDKACCPELAGLVESNPICLCQLLGGNTSAAIGVTIDVKKALTLPSICKIQTPPVSMCSVVGIYVAGVPVGAPAPSAGSSSPAGHAASSPGGQSAAPAPSAGNNTKSGASSIAGFAVVPLTLALAMAAFLPTFF</sequence>
<comment type="subcellular location">
    <subcellularLocation>
        <location evidence="1">Cell membrane</location>
        <topology evidence="1">Lipid-anchor</topology>
        <topology evidence="1">GPI-anchor</topology>
    </subcellularLocation>
</comment>
<dbReference type="PANTHER" id="PTHR33044">
    <property type="entry name" value="BIFUNCTIONAL INHIBITOR/LIPID-TRANSFER PROTEIN/SEED STORAGE 2S ALBUMIN SUPERFAMILY PROTEIN-RELATED"/>
    <property type="match status" value="1"/>
</dbReference>
<keyword evidence="7" id="KW-0325">Glycoprotein</keyword>
<feature type="signal peptide" evidence="11">
    <location>
        <begin position="1"/>
        <end position="30"/>
    </location>
</feature>
<comment type="caution">
    <text evidence="13">The sequence shown here is derived from an EMBL/GenBank/DDBJ whole genome shotgun (WGS) entry which is preliminary data.</text>
</comment>
<dbReference type="SUPFAM" id="SSF47699">
    <property type="entry name" value="Bifunctional inhibitor/lipid-transfer protein/seed storage 2S albumin"/>
    <property type="match status" value="1"/>
</dbReference>
<evidence type="ECO:0000313" key="13">
    <source>
        <dbReference type="EMBL" id="KAB1226653.1"/>
    </source>
</evidence>
<evidence type="ECO:0000256" key="7">
    <source>
        <dbReference type="ARBA" id="ARBA00023180"/>
    </source>
</evidence>
<evidence type="ECO:0000313" key="14">
    <source>
        <dbReference type="Proteomes" id="UP000516437"/>
    </source>
</evidence>
<dbReference type="Proteomes" id="UP000516437">
    <property type="component" value="Chromosome 1"/>
</dbReference>
<keyword evidence="14" id="KW-1185">Reference proteome</keyword>
<evidence type="ECO:0000256" key="6">
    <source>
        <dbReference type="ARBA" id="ARBA00023157"/>
    </source>
</evidence>
<evidence type="ECO:0000256" key="4">
    <source>
        <dbReference type="ARBA" id="ARBA00022622"/>
    </source>
</evidence>
<evidence type="ECO:0000256" key="9">
    <source>
        <dbReference type="SAM" id="MobiDB-lite"/>
    </source>
</evidence>
<organism evidence="13 14">
    <name type="scientific">Morella rubra</name>
    <name type="common">Chinese bayberry</name>
    <dbReference type="NCBI Taxonomy" id="262757"/>
    <lineage>
        <taxon>Eukaryota</taxon>
        <taxon>Viridiplantae</taxon>
        <taxon>Streptophyta</taxon>
        <taxon>Embryophyta</taxon>
        <taxon>Tracheophyta</taxon>
        <taxon>Spermatophyta</taxon>
        <taxon>Magnoliopsida</taxon>
        <taxon>eudicotyledons</taxon>
        <taxon>Gunneridae</taxon>
        <taxon>Pentapetalae</taxon>
        <taxon>rosids</taxon>
        <taxon>fabids</taxon>
        <taxon>Fagales</taxon>
        <taxon>Myricaceae</taxon>
        <taxon>Morella</taxon>
    </lineage>
</organism>
<proteinExistence type="inferred from homology"/>
<feature type="transmembrane region" description="Helical" evidence="10">
    <location>
        <begin position="178"/>
        <end position="199"/>
    </location>
</feature>
<gene>
    <name evidence="13" type="ORF">CJ030_MR1G008498</name>
</gene>
<keyword evidence="8" id="KW-0449">Lipoprotein</keyword>
<dbReference type="Pfam" id="PF14368">
    <property type="entry name" value="LTP_2"/>
    <property type="match status" value="1"/>
</dbReference>
<evidence type="ECO:0000256" key="5">
    <source>
        <dbReference type="ARBA" id="ARBA00022729"/>
    </source>
</evidence>
<dbReference type="OrthoDB" id="785314at2759"/>
<dbReference type="EMBL" id="RXIC02000019">
    <property type="protein sequence ID" value="KAB1226653.1"/>
    <property type="molecule type" value="Genomic_DNA"/>
</dbReference>
<evidence type="ECO:0000256" key="2">
    <source>
        <dbReference type="ARBA" id="ARBA00009748"/>
    </source>
</evidence>
<keyword evidence="10" id="KW-1133">Transmembrane helix</keyword>
<dbReference type="InterPro" id="IPR036312">
    <property type="entry name" value="Bifun_inhib/LTP/seed_sf"/>
</dbReference>
<protein>
    <submittedName>
        <fullName evidence="13">Non-specific lipid transfer protein GPI-anchored 2</fullName>
    </submittedName>
</protein>
<feature type="chain" id="PRO_5025555497" evidence="11">
    <location>
        <begin position="31"/>
        <end position="200"/>
    </location>
</feature>
<feature type="compositionally biased region" description="Low complexity" evidence="9">
    <location>
        <begin position="145"/>
        <end position="168"/>
    </location>
</feature>
<comment type="similarity">
    <text evidence="2">Belongs to the plant LTP family.</text>
</comment>
<keyword evidence="6" id="KW-1015">Disulfide bond</keyword>
<keyword evidence="4" id="KW-0336">GPI-anchor</keyword>
<dbReference type="InterPro" id="IPR043325">
    <property type="entry name" value="LTSS"/>
</dbReference>
<name>A0A6A1WPR0_9ROSI</name>
<keyword evidence="10" id="KW-0812">Transmembrane</keyword>
<evidence type="ECO:0000256" key="10">
    <source>
        <dbReference type="SAM" id="Phobius"/>
    </source>
</evidence>
<dbReference type="Gene3D" id="1.10.110.10">
    <property type="entry name" value="Plant lipid-transfer and hydrophobic proteins"/>
    <property type="match status" value="1"/>
</dbReference>
<dbReference type="GO" id="GO:0098552">
    <property type="term" value="C:side of membrane"/>
    <property type="evidence" value="ECO:0007669"/>
    <property type="project" value="UniProtKB-KW"/>
</dbReference>
<evidence type="ECO:0000256" key="1">
    <source>
        <dbReference type="ARBA" id="ARBA00004609"/>
    </source>
</evidence>
<evidence type="ECO:0000256" key="8">
    <source>
        <dbReference type="ARBA" id="ARBA00023288"/>
    </source>
</evidence>
<dbReference type="InterPro" id="IPR016140">
    <property type="entry name" value="Bifunc_inhib/LTP/seed_store"/>
</dbReference>
<evidence type="ECO:0000259" key="12">
    <source>
        <dbReference type="SMART" id="SM00499"/>
    </source>
</evidence>